<organism evidence="1 2">
    <name type="scientific">Sphaerodactylus townsendi</name>
    <dbReference type="NCBI Taxonomy" id="933632"/>
    <lineage>
        <taxon>Eukaryota</taxon>
        <taxon>Metazoa</taxon>
        <taxon>Chordata</taxon>
        <taxon>Craniata</taxon>
        <taxon>Vertebrata</taxon>
        <taxon>Euteleostomi</taxon>
        <taxon>Lepidosauria</taxon>
        <taxon>Squamata</taxon>
        <taxon>Bifurcata</taxon>
        <taxon>Gekkota</taxon>
        <taxon>Sphaerodactylidae</taxon>
        <taxon>Sphaerodactylus</taxon>
    </lineage>
</organism>
<dbReference type="EMBL" id="CM037619">
    <property type="protein sequence ID" value="KAH8008200.1"/>
    <property type="molecule type" value="Genomic_DNA"/>
</dbReference>
<gene>
    <name evidence="1" type="ORF">K3G42_028306</name>
</gene>
<reference evidence="1" key="1">
    <citation type="submission" date="2021-08" db="EMBL/GenBank/DDBJ databases">
        <title>The first chromosome-level gecko genome reveals the dynamic sex chromosomes of Neotropical dwarf geckos (Sphaerodactylidae: Sphaerodactylus).</title>
        <authorList>
            <person name="Pinto B.J."/>
            <person name="Keating S.E."/>
            <person name="Gamble T."/>
        </authorList>
    </citation>
    <scope>NUCLEOTIDE SEQUENCE</scope>
    <source>
        <strain evidence="1">TG3544</strain>
    </source>
</reference>
<sequence length="843" mass="92457">MVNNNGVVSFDNPVSQYTPDPFPLTDGRAFVAPFWADVDNRITGEVYYRQSQDEQLLWRVTADINAYFPKVTFKATWVFVATWDQVAFYGSLSSKVNTFQAVLTSNGDLSFIMLHYKDIQWTSGAASGGDAFTGLGGTPAQAGFNNGDTKNYFNIPGSWTPSIISVSSTSNVMDPGRWVFQVDVFAVPNGCVYKANFLSFGATFWSDSTCENKCQCNSEDHGVVCRAGRCSADEVCQSSSFYHLCQPIHRATCQVLSGWHYTTFDGLLYHFQGSCTYVLSQLCTPSHNHNLEYYRVEADILIPETQPGTPHIERMRVMVYGQEVVLIIGTAEHVMINGMKTLLPVILLDGKVRVHQSGFSTKITTDFGVEVSYDGNQYVQIAVPASYHDSTCGLCGTLNGNIADDFLKSSGSLATSVTLFAASWQVKDTSAGKAYQCREVQELSPCPSAERAHYSGPDYCGILKKSPGPFATCSQVLPSSGFLESCAYNLCMFGGNRTVLCEILRAYAEWCQAANITIGMWRSDTFCGIIHVPENSHYGELLLNCLPGQLRGSPRPLLYSSNEPCREDCFCDRGYILSGGTCVPLNHCGCMLNGQYYQVGDEVILTDTCSKRCSCRHPSHPMECQDYACKPLEICKVMAGVRGCYPVKYGSSWVFGDPHYVTFDGVAFDYEGDCRYTLSKYCGPFGKLPGFTVKAENQRRGSAAASWARLVELEIYEETITIVADQYGKVQVNGILANLPIDLASGKIYAYFSSSSVFLQTDFGLLISYDWSYYISVTVPETYSGLLCGLGGNFNGNQSDDFRTPDGSVAQDAVAFANGWKDGSCASHGPPAGLLTQSVVKQI</sequence>
<name>A0ACB8FSC6_9SAUR</name>
<keyword evidence="2" id="KW-1185">Reference proteome</keyword>
<evidence type="ECO:0000313" key="2">
    <source>
        <dbReference type="Proteomes" id="UP000827872"/>
    </source>
</evidence>
<evidence type="ECO:0000313" key="1">
    <source>
        <dbReference type="EMBL" id="KAH8008200.1"/>
    </source>
</evidence>
<comment type="caution">
    <text evidence="1">The sequence shown here is derived from an EMBL/GenBank/DDBJ whole genome shotgun (WGS) entry which is preliminary data.</text>
</comment>
<accession>A0ACB8FSC6</accession>
<proteinExistence type="predicted"/>
<dbReference type="Proteomes" id="UP000827872">
    <property type="component" value="Linkage Group LG06"/>
</dbReference>
<protein>
    <submittedName>
        <fullName evidence="1">Uncharacterized protein</fullName>
    </submittedName>
</protein>